<dbReference type="Pfam" id="PF00903">
    <property type="entry name" value="Glyoxalase"/>
    <property type="match status" value="1"/>
</dbReference>
<comment type="caution">
    <text evidence="2">The sequence shown here is derived from an EMBL/GenBank/DDBJ whole genome shotgun (WGS) entry which is preliminary data.</text>
</comment>
<dbReference type="CDD" id="cd06588">
    <property type="entry name" value="PhnB_like"/>
    <property type="match status" value="1"/>
</dbReference>
<name>A0ABW0BDX3_9ACTN</name>
<dbReference type="InterPro" id="IPR029068">
    <property type="entry name" value="Glyas_Bleomycin-R_OHBP_Dase"/>
</dbReference>
<dbReference type="Proteomes" id="UP001596087">
    <property type="component" value="Unassembled WGS sequence"/>
</dbReference>
<reference evidence="3" key="1">
    <citation type="journal article" date="2019" name="Int. J. Syst. Evol. Microbiol.">
        <title>The Global Catalogue of Microorganisms (GCM) 10K type strain sequencing project: providing services to taxonomists for standard genome sequencing and annotation.</title>
        <authorList>
            <consortium name="The Broad Institute Genomics Platform"/>
            <consortium name="The Broad Institute Genome Sequencing Center for Infectious Disease"/>
            <person name="Wu L."/>
            <person name="Ma J."/>
        </authorList>
    </citation>
    <scope>NUCLEOTIDE SEQUENCE [LARGE SCALE GENOMIC DNA]</scope>
    <source>
        <strain evidence="3">DFY41</strain>
    </source>
</reference>
<feature type="domain" description="Glyoxalase/fosfomycin resistance/dioxygenase" evidence="1">
    <location>
        <begin position="14"/>
        <end position="126"/>
    </location>
</feature>
<dbReference type="Gene3D" id="3.10.180.10">
    <property type="entry name" value="2,3-Dihydroxybiphenyl 1,2-Dioxygenase, domain 1"/>
    <property type="match status" value="1"/>
</dbReference>
<sequence>MTAPTPYLHLPGTAREALTFYAGVFGGSARLFTLADFQRSDGPADAIAHGELVDGPVALAASDATGDDEPFAARGLMLSLLGTTEPATLRTWFDRLADGGEVLDDLQPRPWGASDGQVVDRFGLRWLIGFEGDEG</sequence>
<evidence type="ECO:0000313" key="2">
    <source>
        <dbReference type="EMBL" id="MFC5175456.1"/>
    </source>
</evidence>
<dbReference type="EMBL" id="JBHSKD010000002">
    <property type="protein sequence ID" value="MFC5175456.1"/>
    <property type="molecule type" value="Genomic_DNA"/>
</dbReference>
<evidence type="ECO:0000313" key="3">
    <source>
        <dbReference type="Proteomes" id="UP001596087"/>
    </source>
</evidence>
<protein>
    <submittedName>
        <fullName evidence="2">VOC family protein</fullName>
    </submittedName>
</protein>
<dbReference type="PANTHER" id="PTHR33990:SF1">
    <property type="entry name" value="PROTEIN YJDN"/>
    <property type="match status" value="1"/>
</dbReference>
<evidence type="ECO:0000259" key="1">
    <source>
        <dbReference type="Pfam" id="PF00903"/>
    </source>
</evidence>
<gene>
    <name evidence="2" type="ORF">ACFPGP_02150</name>
</gene>
<dbReference type="InterPro" id="IPR028973">
    <property type="entry name" value="PhnB-like"/>
</dbReference>
<proteinExistence type="predicted"/>
<dbReference type="InterPro" id="IPR004360">
    <property type="entry name" value="Glyas_Fos-R_dOase_dom"/>
</dbReference>
<dbReference type="SUPFAM" id="SSF54593">
    <property type="entry name" value="Glyoxalase/Bleomycin resistance protein/Dihydroxybiphenyl dioxygenase"/>
    <property type="match status" value="1"/>
</dbReference>
<dbReference type="PANTHER" id="PTHR33990">
    <property type="entry name" value="PROTEIN YJDN-RELATED"/>
    <property type="match status" value="1"/>
</dbReference>
<accession>A0ABW0BDX3</accession>
<dbReference type="RefSeq" id="WP_378586240.1">
    <property type="nucleotide sequence ID" value="NZ_JBHSKD010000002.1"/>
</dbReference>
<keyword evidence="3" id="KW-1185">Reference proteome</keyword>
<organism evidence="2 3">
    <name type="scientific">Nocardioides taihuensis</name>
    <dbReference type="NCBI Taxonomy" id="1835606"/>
    <lineage>
        <taxon>Bacteria</taxon>
        <taxon>Bacillati</taxon>
        <taxon>Actinomycetota</taxon>
        <taxon>Actinomycetes</taxon>
        <taxon>Propionibacteriales</taxon>
        <taxon>Nocardioidaceae</taxon>
        <taxon>Nocardioides</taxon>
    </lineage>
</organism>